<gene>
    <name evidence="1" type="ORF">E2C01_019267</name>
</gene>
<accession>A0A5B7DYY3</accession>
<keyword evidence="2" id="KW-1185">Reference proteome</keyword>
<dbReference type="Proteomes" id="UP000324222">
    <property type="component" value="Unassembled WGS sequence"/>
</dbReference>
<comment type="caution">
    <text evidence="1">The sequence shown here is derived from an EMBL/GenBank/DDBJ whole genome shotgun (WGS) entry which is preliminary data.</text>
</comment>
<dbReference type="EMBL" id="VSRR010001558">
    <property type="protein sequence ID" value="MPC26133.1"/>
    <property type="molecule type" value="Genomic_DNA"/>
</dbReference>
<organism evidence="1 2">
    <name type="scientific">Portunus trituberculatus</name>
    <name type="common">Swimming crab</name>
    <name type="synonym">Neptunus trituberculatus</name>
    <dbReference type="NCBI Taxonomy" id="210409"/>
    <lineage>
        <taxon>Eukaryota</taxon>
        <taxon>Metazoa</taxon>
        <taxon>Ecdysozoa</taxon>
        <taxon>Arthropoda</taxon>
        <taxon>Crustacea</taxon>
        <taxon>Multicrustacea</taxon>
        <taxon>Malacostraca</taxon>
        <taxon>Eumalacostraca</taxon>
        <taxon>Eucarida</taxon>
        <taxon>Decapoda</taxon>
        <taxon>Pleocyemata</taxon>
        <taxon>Brachyura</taxon>
        <taxon>Eubrachyura</taxon>
        <taxon>Portunoidea</taxon>
        <taxon>Portunidae</taxon>
        <taxon>Portuninae</taxon>
        <taxon>Portunus</taxon>
    </lineage>
</organism>
<evidence type="ECO:0000313" key="1">
    <source>
        <dbReference type="EMBL" id="MPC26133.1"/>
    </source>
</evidence>
<dbReference type="AlphaFoldDB" id="A0A5B7DYY3"/>
<reference evidence="1 2" key="1">
    <citation type="submission" date="2019-05" db="EMBL/GenBank/DDBJ databases">
        <title>Another draft genome of Portunus trituberculatus and its Hox gene families provides insights of decapod evolution.</title>
        <authorList>
            <person name="Jeong J.-H."/>
            <person name="Song I."/>
            <person name="Kim S."/>
            <person name="Choi T."/>
            <person name="Kim D."/>
            <person name="Ryu S."/>
            <person name="Kim W."/>
        </authorList>
    </citation>
    <scope>NUCLEOTIDE SEQUENCE [LARGE SCALE GENOMIC DNA]</scope>
    <source>
        <tissue evidence="1">Muscle</tissue>
    </source>
</reference>
<evidence type="ECO:0000313" key="2">
    <source>
        <dbReference type="Proteomes" id="UP000324222"/>
    </source>
</evidence>
<protein>
    <submittedName>
        <fullName evidence="1">Uncharacterized protein</fullName>
    </submittedName>
</protein>
<name>A0A5B7DYY3_PORTR</name>
<proteinExistence type="predicted"/>
<sequence length="59" mass="6861">MTRFHIHSGYYIGGGANQSTHSPKVTAKPVYLRTHTLTDSRKTLFFPNWRPLFKTRIIN</sequence>